<evidence type="ECO:0000256" key="1">
    <source>
        <dbReference type="ARBA" id="ARBA00010171"/>
    </source>
</evidence>
<dbReference type="Proteomes" id="UP000182444">
    <property type="component" value="Chromosome 1E"/>
</dbReference>
<dbReference type="GO" id="GO:0005634">
    <property type="term" value="C:nucleus"/>
    <property type="evidence" value="ECO:0007669"/>
    <property type="project" value="TreeGrafter"/>
</dbReference>
<feature type="coiled-coil region" evidence="4">
    <location>
        <begin position="800"/>
        <end position="848"/>
    </location>
</feature>
<dbReference type="Gene3D" id="3.40.50.300">
    <property type="entry name" value="P-loop containing nucleotide triphosphate hydrolases"/>
    <property type="match status" value="2"/>
</dbReference>
<dbReference type="SUPFAM" id="SSF52540">
    <property type="entry name" value="P-loop containing nucleoside triphosphate hydrolases"/>
    <property type="match status" value="2"/>
</dbReference>
<proteinExistence type="inferred from homology"/>
<evidence type="ECO:0000256" key="5">
    <source>
        <dbReference type="SAM" id="MobiDB-lite"/>
    </source>
</evidence>
<dbReference type="VEuPathDB" id="FungiDB:YALI0_E17193g"/>
<dbReference type="VEuPathDB" id="FungiDB:YALI1_E20467g"/>
<evidence type="ECO:0000256" key="2">
    <source>
        <dbReference type="ARBA" id="ARBA00018687"/>
    </source>
</evidence>
<feature type="coiled-coil region" evidence="4">
    <location>
        <begin position="677"/>
        <end position="714"/>
    </location>
</feature>
<dbReference type="AlphaFoldDB" id="A0A1D8NIV8"/>
<dbReference type="GO" id="GO:0007059">
    <property type="term" value="P:chromosome segregation"/>
    <property type="evidence" value="ECO:0007669"/>
    <property type="project" value="UniProtKB-ARBA"/>
</dbReference>
<evidence type="ECO:0000256" key="4">
    <source>
        <dbReference type="SAM" id="Coils"/>
    </source>
</evidence>
<feature type="region of interest" description="Disordered" evidence="5">
    <location>
        <begin position="1"/>
        <end position="31"/>
    </location>
</feature>
<protein>
    <recommendedName>
        <fullName evidence="2">Structural maintenance of chromosomes protein 5</fullName>
    </recommendedName>
</protein>
<evidence type="ECO:0000313" key="8">
    <source>
        <dbReference type="EMBL" id="RDW27985.1"/>
    </source>
</evidence>
<dbReference type="Pfam" id="PF02463">
    <property type="entry name" value="SMC_N"/>
    <property type="match status" value="1"/>
</dbReference>
<dbReference type="OrthoDB" id="10254973at2759"/>
<evidence type="ECO:0000313" key="9">
    <source>
        <dbReference type="Proteomes" id="UP000182444"/>
    </source>
</evidence>
<dbReference type="PANTHER" id="PTHR45916:SF1">
    <property type="entry name" value="STRUCTURAL MAINTENANCE OF CHROMOSOMES PROTEIN 5"/>
    <property type="match status" value="1"/>
</dbReference>
<dbReference type="Proteomes" id="UP000256601">
    <property type="component" value="Unassembled WGS sequence"/>
</dbReference>
<comment type="similarity">
    <text evidence="1">Belongs to the SMC family. SMC5 subfamily.</text>
</comment>
<dbReference type="PANTHER" id="PTHR45916">
    <property type="entry name" value="STRUCTURAL MAINTENANCE OF CHROMOSOMES PROTEIN 5"/>
    <property type="match status" value="1"/>
</dbReference>
<evidence type="ECO:0000256" key="3">
    <source>
        <dbReference type="ARBA" id="ARBA00023054"/>
    </source>
</evidence>
<dbReference type="InterPro" id="IPR003395">
    <property type="entry name" value="RecF/RecN/SMC_N"/>
</dbReference>
<dbReference type="GO" id="GO:0000724">
    <property type="term" value="P:double-strand break repair via homologous recombination"/>
    <property type="evidence" value="ECO:0007669"/>
    <property type="project" value="TreeGrafter"/>
</dbReference>
<gene>
    <name evidence="8" type="ORF">B0I71DRAFT_128157</name>
    <name evidence="7" type="ORF">YALI1_E20467g</name>
</gene>
<dbReference type="EMBL" id="CP017557">
    <property type="protein sequence ID" value="AOW05537.1"/>
    <property type="molecule type" value="Genomic_DNA"/>
</dbReference>
<evidence type="ECO:0000259" key="6">
    <source>
        <dbReference type="Pfam" id="PF02463"/>
    </source>
</evidence>
<dbReference type="KEGG" id="yli:2911655"/>
<feature type="coiled-coil region" evidence="4">
    <location>
        <begin position="251"/>
        <end position="459"/>
    </location>
</feature>
<feature type="coiled-coil region" evidence="4">
    <location>
        <begin position="893"/>
        <end position="927"/>
    </location>
</feature>
<reference evidence="7 9" key="1">
    <citation type="journal article" date="2016" name="PLoS ONE">
        <title>Sequence Assembly of Yarrowia lipolytica Strain W29/CLIB89 Shows Transposable Element Diversity.</title>
        <authorList>
            <person name="Magnan C."/>
            <person name="Yu J."/>
            <person name="Chang I."/>
            <person name="Jahn E."/>
            <person name="Kanomata Y."/>
            <person name="Wu J."/>
            <person name="Zeller M."/>
            <person name="Oakes M."/>
            <person name="Baldi P."/>
            <person name="Sandmeyer S."/>
        </authorList>
    </citation>
    <scope>NUCLEOTIDE SEQUENCE [LARGE SCALE GENOMIC DNA]</scope>
    <source>
        <strain evidence="7">CLIB89</strain>
        <strain evidence="9">CLIB89(W29)</strain>
    </source>
</reference>
<reference evidence="8 10" key="2">
    <citation type="submission" date="2018-07" db="EMBL/GenBank/DDBJ databases">
        <title>Draft Genome Assemblies for Five Robust Yarrowia lipolytica Strains Exhibiting High Lipid Production and Pentose Sugar Utilization and Sugar Alcohol Secretion from Undetoxified Lignocellulosic Biomass Hydrolysates.</title>
        <authorList>
            <consortium name="DOE Joint Genome Institute"/>
            <person name="Walker C."/>
            <person name="Ryu S."/>
            <person name="Na H."/>
            <person name="Zane M."/>
            <person name="LaButti K."/>
            <person name="Lipzen A."/>
            <person name="Haridas S."/>
            <person name="Barry K."/>
            <person name="Grigoriev I.V."/>
            <person name="Quarterman J."/>
            <person name="Slininger P."/>
            <person name="Dien B."/>
            <person name="Trinh C.T."/>
        </authorList>
    </citation>
    <scope>NUCLEOTIDE SEQUENCE [LARGE SCALE GENOMIC DNA]</scope>
    <source>
        <strain evidence="8 10">YB392</strain>
    </source>
</reference>
<sequence>MAKRDLPNGSQTVAKRRRTQDEQMGVFDDDIDEEQRAYNNEIREHDQQHGSEMIPRPSLDICEKTGYRPGSILQIYMKNVMSYDECLVNFGPTLNFVIGPNGSGKSTMLAAICLAFAAPITCMGKAALKAQQLIKSTKDALEVRVVVKNFAGMPDLTFKRTLTRDEKQGKFFINGKSATMKEVRATARELDIQIVSMTRFLPQDRVKDFTTMSPKELLITTMEDVGYKNMRSHYDSLVNQQEHSADDEHRLQLATDALADLDRRRNDLTDKIAQLEEREKQEEMVKKLEKVAVYSKGIFLKQETERIKVEVAQLNAANKDLIEEKETLSEKMGSYQQVIKTCGNELSQKEEKAKQYWRKYRELRNKDKEIAGKMAKHEGDFEAAQRRLDKHEEETKVLQNKVQEDQASYTALCKELDDPAFQERKEGLKAKLAELDKDYSEAKQVMRDLEAKRRNESGKADEIHSALESERRVNDRFVPVQRINMNLIQKVKRIAPPDQFRYSLPAINTVRLKQNNLDDQRMVSAVVRTTAQHFVARDSSAAAQIVRVEDKITVREVSKSFEEASHTVPVDREQLQGFGFDGYILDLVEGPDHNLAHLCETAKIHAVPYSRQGLTTEQISKLPPSINRFISKNMLYTVKQSRYGQRYTSTKSEPIDTYPPKKDSQIIYEKLPDRSREQELQEQYDELVQRLRPLKEEVKTANSLLQDKAHLKNETADELRRYRTRESKKDILAKNLHTAKVKLKKHVENAPAGIEEVKALIAKKRNETRDEIAANMLDRVKVIKKLGQIIPDAQKDAIALARANVLVSSLKTRYAEVEAERAQFKEKFQRLKERYKAAKAEYEAYMANKEEVEPEYVVFFEELKAQYDGPDLQAHVDAQIDALRQELTFANVDMDARNKYEEVLRQAERTKQEVVYLTNKRDNAAEEMQKIIDVFVPELERIVNLVSSRFAELLKKKEKASGLVVLRTVKEKANPNDPSPEEPLPFSQWGIEIMVSFREGGNKCKLDGTTQSGGERSISIGTYLLALQGVAPVAFRALDEINQALDAKNEVIMNQHVADTAADFDQQLFLLSPKLIHFKYPKKMRILTICNGSGVATKGATGGSFLALKHLQHVFSE</sequence>
<feature type="domain" description="RecF/RecN/SMC N-terminal" evidence="6">
    <location>
        <begin position="72"/>
        <end position="1063"/>
    </location>
</feature>
<name>A0A1D8NIV8_YARLL</name>
<dbReference type="GO" id="GO:0030915">
    <property type="term" value="C:Smc5-Smc6 complex"/>
    <property type="evidence" value="ECO:0007669"/>
    <property type="project" value="TreeGrafter"/>
</dbReference>
<keyword evidence="3 4" id="KW-0175">Coiled coil</keyword>
<dbReference type="InterPro" id="IPR027417">
    <property type="entry name" value="P-loop_NTPase"/>
</dbReference>
<organism evidence="7 9">
    <name type="scientific">Yarrowia lipolytica</name>
    <name type="common">Candida lipolytica</name>
    <dbReference type="NCBI Taxonomy" id="4952"/>
    <lineage>
        <taxon>Eukaryota</taxon>
        <taxon>Fungi</taxon>
        <taxon>Dikarya</taxon>
        <taxon>Ascomycota</taxon>
        <taxon>Saccharomycotina</taxon>
        <taxon>Dipodascomycetes</taxon>
        <taxon>Dipodascales</taxon>
        <taxon>Dipodascales incertae sedis</taxon>
        <taxon>Yarrowia</taxon>
    </lineage>
</organism>
<dbReference type="EMBL" id="KZ858957">
    <property type="protein sequence ID" value="RDW27985.1"/>
    <property type="molecule type" value="Genomic_DNA"/>
</dbReference>
<evidence type="ECO:0000313" key="7">
    <source>
        <dbReference type="EMBL" id="AOW05537.1"/>
    </source>
</evidence>
<dbReference type="eggNOG" id="KOG0979">
    <property type="taxonomic scope" value="Eukaryota"/>
</dbReference>
<evidence type="ECO:0000313" key="10">
    <source>
        <dbReference type="Proteomes" id="UP000256601"/>
    </source>
</evidence>
<dbReference type="GO" id="GO:0003697">
    <property type="term" value="F:single-stranded DNA binding"/>
    <property type="evidence" value="ECO:0007669"/>
    <property type="project" value="TreeGrafter"/>
</dbReference>
<accession>A0A1D8NIV8</accession>